<evidence type="ECO:0000313" key="3">
    <source>
        <dbReference type="EMBL" id="QWZ09477.1"/>
    </source>
</evidence>
<dbReference type="Proteomes" id="UP000683575">
    <property type="component" value="Chromosome"/>
</dbReference>
<dbReference type="KEGG" id="nps:KRR39_06865"/>
<dbReference type="InterPro" id="IPR020846">
    <property type="entry name" value="MFS_dom"/>
</dbReference>
<feature type="transmembrane region" description="Helical" evidence="1">
    <location>
        <begin position="337"/>
        <end position="360"/>
    </location>
</feature>
<reference evidence="3" key="1">
    <citation type="submission" date="2021-06" db="EMBL/GenBank/DDBJ databases">
        <title>Complete genome sequence of Nocardioides sp. G188.</title>
        <authorList>
            <person name="Im W.-T."/>
        </authorList>
    </citation>
    <scope>NUCLEOTIDE SEQUENCE</scope>
    <source>
        <strain evidence="3">G188</strain>
    </source>
</reference>
<dbReference type="GO" id="GO:0022857">
    <property type="term" value="F:transmembrane transporter activity"/>
    <property type="evidence" value="ECO:0007669"/>
    <property type="project" value="InterPro"/>
</dbReference>
<dbReference type="Pfam" id="PF07690">
    <property type="entry name" value="MFS_1"/>
    <property type="match status" value="1"/>
</dbReference>
<feature type="transmembrane region" description="Helical" evidence="1">
    <location>
        <begin position="210"/>
        <end position="231"/>
    </location>
</feature>
<dbReference type="PANTHER" id="PTHR23542">
    <property type="match status" value="1"/>
</dbReference>
<name>A0A975T135_9ACTN</name>
<dbReference type="AlphaFoldDB" id="A0A975T135"/>
<proteinExistence type="predicted"/>
<feature type="transmembrane region" description="Helical" evidence="1">
    <location>
        <begin position="251"/>
        <end position="273"/>
    </location>
</feature>
<accession>A0A975T135</accession>
<feature type="transmembrane region" description="Helical" evidence="1">
    <location>
        <begin position="303"/>
        <end position="325"/>
    </location>
</feature>
<dbReference type="EMBL" id="CP077062">
    <property type="protein sequence ID" value="QWZ09477.1"/>
    <property type="molecule type" value="Genomic_DNA"/>
</dbReference>
<dbReference type="InterPro" id="IPR011701">
    <property type="entry name" value="MFS"/>
</dbReference>
<evidence type="ECO:0000313" key="4">
    <source>
        <dbReference type="Proteomes" id="UP000683575"/>
    </source>
</evidence>
<feature type="transmembrane region" description="Helical" evidence="1">
    <location>
        <begin position="48"/>
        <end position="67"/>
    </location>
</feature>
<protein>
    <submittedName>
        <fullName evidence="3">MFS transporter</fullName>
    </submittedName>
</protein>
<dbReference type="RefSeq" id="WP_216941323.1">
    <property type="nucleotide sequence ID" value="NZ_CP077062.1"/>
</dbReference>
<evidence type="ECO:0000256" key="1">
    <source>
        <dbReference type="SAM" id="Phobius"/>
    </source>
</evidence>
<sequence>MFTTYRRVLALPGALVFSMSGLVARLPISMVSLGIVLLVSTRTGSYSLAGTVSAAYLIANALFAVLQARLIDRFGQRRVLPPAVVAFAVGMTGLMTTVELDVRAPWPHLCAALSGAAMPQIGSCIRARWSHLVPDKAGLHTAFAFEAVVDETVFILGPALVTVLATTVHPLAGLTSAIVATVLGTAVLVSQRRTEPPASGGVHRHAAGPMPWPVLAPLIACAFAMGALLGGAEVATVALSDELGSKPLSGLMLAVWALGSLLSGLVTGALHLTASNASRFRWGMVALGLVMLPLPFVDAFVPLALFLFLSGFAISPTLIAGFAWIEESVPSGRLTEGIALFTTGLAAGLAPGAALVGLVVDASGASASYWVTAAAGLLGAGLAVLTRTAAVRPSPTGSSS</sequence>
<keyword evidence="4" id="KW-1185">Reference proteome</keyword>
<evidence type="ECO:0000259" key="2">
    <source>
        <dbReference type="PROSITE" id="PS50850"/>
    </source>
</evidence>
<feature type="transmembrane region" description="Helical" evidence="1">
    <location>
        <begin position="280"/>
        <end position="297"/>
    </location>
</feature>
<organism evidence="3 4">
    <name type="scientific">Nocardioides panacis</name>
    <dbReference type="NCBI Taxonomy" id="2849501"/>
    <lineage>
        <taxon>Bacteria</taxon>
        <taxon>Bacillati</taxon>
        <taxon>Actinomycetota</taxon>
        <taxon>Actinomycetes</taxon>
        <taxon>Propionibacteriales</taxon>
        <taxon>Nocardioidaceae</taxon>
        <taxon>Nocardioides</taxon>
    </lineage>
</organism>
<keyword evidence="1" id="KW-0812">Transmembrane</keyword>
<feature type="domain" description="Major facilitator superfamily (MFS) profile" evidence="2">
    <location>
        <begin position="214"/>
        <end position="400"/>
    </location>
</feature>
<keyword evidence="1" id="KW-0472">Membrane</keyword>
<feature type="transmembrane region" description="Helical" evidence="1">
    <location>
        <begin position="366"/>
        <end position="385"/>
    </location>
</feature>
<dbReference type="PANTHER" id="PTHR23542:SF1">
    <property type="entry name" value="MAJOR FACILITATOR SUPERFAMILY (MFS) PROFILE DOMAIN-CONTAINING PROTEIN"/>
    <property type="match status" value="1"/>
</dbReference>
<gene>
    <name evidence="3" type="ORF">KRR39_06865</name>
</gene>
<feature type="transmembrane region" description="Helical" evidence="1">
    <location>
        <begin position="168"/>
        <end position="189"/>
    </location>
</feature>
<dbReference type="PROSITE" id="PS50850">
    <property type="entry name" value="MFS"/>
    <property type="match status" value="1"/>
</dbReference>
<keyword evidence="1" id="KW-1133">Transmembrane helix</keyword>
<feature type="transmembrane region" description="Helical" evidence="1">
    <location>
        <begin position="79"/>
        <end position="98"/>
    </location>
</feature>